<sequence length="407" mass="46991">MKHTVKVALIEPSVQTFHTSNKKTSNEDFQKELQSYSKLEGPLEQSKKMIHSHAEKDDGKAIKDGNSEDLLGAVGLQMSPLDSKLTELYPEIQKDLLELLNGLKTETNTEIQIENHDFISVATSILQVLNDINIDEMNSKLAKNVMPLLEIGKELTTLLTNIKLDVLERTKIEEFQLEMDEFLTRLQLSDNKMKHQNNNELNSLWKEQENHNLYKQPLSQILPRRSVIVQDQTNANMRVESINNTIVSLNLETILVQQNGKIDEQTTMRSFVREFSNILAKSNFSQGPFSSKLLIRLYPEQLGSMRVELLQRDGMMMARILTTTKNAKEMLDSQIHHLRQAFAQQNIAIDKIEINLSQQEQLNYLNQERHNEQQHHQENQDSMVEESKESRNSFIETLHSLLFETEV</sequence>
<organism evidence="3 4">
    <name type="scientific">Lederbergia graminis</name>
    <dbReference type="NCBI Taxonomy" id="735518"/>
    <lineage>
        <taxon>Bacteria</taxon>
        <taxon>Bacillati</taxon>
        <taxon>Bacillota</taxon>
        <taxon>Bacilli</taxon>
        <taxon>Bacillales</taxon>
        <taxon>Bacillaceae</taxon>
        <taxon>Lederbergia</taxon>
    </lineage>
</organism>
<protein>
    <submittedName>
        <fullName evidence="3">Flagellar hook-length control protein FliK</fullName>
    </submittedName>
</protein>
<reference evidence="4" key="1">
    <citation type="journal article" date="2019" name="Int. J. Syst. Evol. Microbiol.">
        <title>The Global Catalogue of Microorganisms (GCM) 10K type strain sequencing project: providing services to taxonomists for standard genome sequencing and annotation.</title>
        <authorList>
            <consortium name="The Broad Institute Genomics Platform"/>
            <consortium name="The Broad Institute Genome Sequencing Center for Infectious Disease"/>
            <person name="Wu L."/>
            <person name="Ma J."/>
        </authorList>
    </citation>
    <scope>NUCLEOTIDE SEQUENCE [LARGE SCALE GENOMIC DNA]</scope>
    <source>
        <strain evidence="4">CGMCC 1.12237</strain>
    </source>
</reference>
<feature type="region of interest" description="Disordered" evidence="1">
    <location>
        <begin position="369"/>
        <end position="390"/>
    </location>
</feature>
<dbReference type="EMBL" id="JBHSMC010000001">
    <property type="protein sequence ID" value="MFC5463763.1"/>
    <property type="molecule type" value="Genomic_DNA"/>
</dbReference>
<evidence type="ECO:0000313" key="3">
    <source>
        <dbReference type="EMBL" id="MFC5463763.1"/>
    </source>
</evidence>
<keyword evidence="3" id="KW-0966">Cell projection</keyword>
<dbReference type="Gene3D" id="3.30.750.140">
    <property type="match status" value="1"/>
</dbReference>
<proteinExistence type="predicted"/>
<dbReference type="Proteomes" id="UP001596147">
    <property type="component" value="Unassembled WGS sequence"/>
</dbReference>
<evidence type="ECO:0000313" key="4">
    <source>
        <dbReference type="Proteomes" id="UP001596147"/>
    </source>
</evidence>
<dbReference type="Pfam" id="PF02120">
    <property type="entry name" value="Flg_hook"/>
    <property type="match status" value="1"/>
</dbReference>
<dbReference type="RefSeq" id="WP_382347633.1">
    <property type="nucleotide sequence ID" value="NZ_JBHSMC010000001.1"/>
</dbReference>
<dbReference type="InterPro" id="IPR038610">
    <property type="entry name" value="FliK-like_C_sf"/>
</dbReference>
<evidence type="ECO:0000259" key="2">
    <source>
        <dbReference type="Pfam" id="PF02120"/>
    </source>
</evidence>
<dbReference type="InterPro" id="IPR021136">
    <property type="entry name" value="Flagellar_hook_control-like_C"/>
</dbReference>
<keyword evidence="3" id="KW-0969">Cilium</keyword>
<keyword evidence="3" id="KW-0282">Flagellum</keyword>
<evidence type="ECO:0000256" key="1">
    <source>
        <dbReference type="SAM" id="MobiDB-lite"/>
    </source>
</evidence>
<name>A0ABW0LGS7_9BACI</name>
<comment type="caution">
    <text evidence="3">The sequence shown here is derived from an EMBL/GenBank/DDBJ whole genome shotgun (WGS) entry which is preliminary data.</text>
</comment>
<dbReference type="CDD" id="cd17470">
    <property type="entry name" value="T3SS_Flik_C"/>
    <property type="match status" value="1"/>
</dbReference>
<gene>
    <name evidence="3" type="ORF">ACFPM4_03215</name>
</gene>
<feature type="domain" description="Flagellar hook-length control protein-like C-terminal" evidence="2">
    <location>
        <begin position="291"/>
        <end position="361"/>
    </location>
</feature>
<accession>A0ABW0LGS7</accession>
<keyword evidence="4" id="KW-1185">Reference proteome</keyword>